<evidence type="ECO:0000313" key="2">
    <source>
        <dbReference type="Proteomes" id="UP000478052"/>
    </source>
</evidence>
<proteinExistence type="predicted"/>
<evidence type="ECO:0000313" key="1">
    <source>
        <dbReference type="EMBL" id="KAF0753136.1"/>
    </source>
</evidence>
<accession>A0A6G0YCN1</accession>
<name>A0A6G0YCN1_APHCR</name>
<sequence length="66" mass="7702">MLSFYSVMFHHTFMIPGHTHLEAVRRSCELISLKPLHSKPLPLSEEKLKDLNSLLPYHLVGHFTIY</sequence>
<dbReference type="EMBL" id="VUJU01004823">
    <property type="protein sequence ID" value="KAF0753136.1"/>
    <property type="molecule type" value="Genomic_DNA"/>
</dbReference>
<keyword evidence="2" id="KW-1185">Reference proteome</keyword>
<protein>
    <submittedName>
        <fullName evidence="1">General transcription factor II-I repeat domain-containing protein 2-like</fullName>
    </submittedName>
</protein>
<gene>
    <name evidence="1" type="ORF">FWK35_00012467</name>
</gene>
<organism evidence="1 2">
    <name type="scientific">Aphis craccivora</name>
    <name type="common">Cowpea aphid</name>
    <dbReference type="NCBI Taxonomy" id="307492"/>
    <lineage>
        <taxon>Eukaryota</taxon>
        <taxon>Metazoa</taxon>
        <taxon>Ecdysozoa</taxon>
        <taxon>Arthropoda</taxon>
        <taxon>Hexapoda</taxon>
        <taxon>Insecta</taxon>
        <taxon>Pterygota</taxon>
        <taxon>Neoptera</taxon>
        <taxon>Paraneoptera</taxon>
        <taxon>Hemiptera</taxon>
        <taxon>Sternorrhyncha</taxon>
        <taxon>Aphidomorpha</taxon>
        <taxon>Aphidoidea</taxon>
        <taxon>Aphididae</taxon>
        <taxon>Aphidini</taxon>
        <taxon>Aphis</taxon>
        <taxon>Aphis</taxon>
    </lineage>
</organism>
<dbReference type="AlphaFoldDB" id="A0A6G0YCN1"/>
<dbReference type="Proteomes" id="UP000478052">
    <property type="component" value="Unassembled WGS sequence"/>
</dbReference>
<comment type="caution">
    <text evidence="1">The sequence shown here is derived from an EMBL/GenBank/DDBJ whole genome shotgun (WGS) entry which is preliminary data.</text>
</comment>
<reference evidence="1 2" key="1">
    <citation type="submission" date="2019-08" db="EMBL/GenBank/DDBJ databases">
        <title>Whole genome of Aphis craccivora.</title>
        <authorList>
            <person name="Voronova N.V."/>
            <person name="Shulinski R.S."/>
            <person name="Bandarenka Y.V."/>
            <person name="Zhorov D.G."/>
            <person name="Warner D."/>
        </authorList>
    </citation>
    <scope>NUCLEOTIDE SEQUENCE [LARGE SCALE GENOMIC DNA]</scope>
    <source>
        <strain evidence="1">180601</strain>
        <tissue evidence="1">Whole Body</tissue>
    </source>
</reference>